<keyword evidence="1" id="KW-1133">Transmembrane helix</keyword>
<keyword evidence="3" id="KW-1185">Reference proteome</keyword>
<evidence type="ECO:0000313" key="2">
    <source>
        <dbReference type="EMBL" id="SFS42025.1"/>
    </source>
</evidence>
<feature type="transmembrane region" description="Helical" evidence="1">
    <location>
        <begin position="40"/>
        <end position="63"/>
    </location>
</feature>
<dbReference type="Proteomes" id="UP000198660">
    <property type="component" value="Unassembled WGS sequence"/>
</dbReference>
<evidence type="ECO:0000256" key="1">
    <source>
        <dbReference type="SAM" id="Phobius"/>
    </source>
</evidence>
<proteinExistence type="predicted"/>
<sequence length="142" mass="17171">MKKVIKRKLLVTICMVFITSLYISIIPWEGLLAGFGTRVSIFIAFLFFSSPFLFLYALPVSIYSDFVSRSYRYRWLVSLLIHIGFSSILLLISPILFSKEAINYYTFDYKIFLYEYTYFNFIAFLYWLVDEFFIRLWDRRRK</sequence>
<gene>
    <name evidence="2" type="ORF">SAMN05444972_10246</name>
</gene>
<feature type="transmembrane region" description="Helical" evidence="1">
    <location>
        <begin position="117"/>
        <end position="137"/>
    </location>
</feature>
<protein>
    <submittedName>
        <fullName evidence="2">Uncharacterized protein</fullName>
    </submittedName>
</protein>
<dbReference type="AlphaFoldDB" id="A0A1I6PPP5"/>
<feature type="transmembrane region" description="Helical" evidence="1">
    <location>
        <begin position="75"/>
        <end position="97"/>
    </location>
</feature>
<keyword evidence="1" id="KW-0472">Membrane</keyword>
<keyword evidence="1" id="KW-0812">Transmembrane</keyword>
<accession>A0A1I6PPP5</accession>
<name>A0A1I6PPP5_9BACL</name>
<reference evidence="3" key="1">
    <citation type="submission" date="2016-10" db="EMBL/GenBank/DDBJ databases">
        <authorList>
            <person name="Varghese N."/>
            <person name="Submissions S."/>
        </authorList>
    </citation>
    <scope>NUCLEOTIDE SEQUENCE [LARGE SCALE GENOMIC DNA]</scope>
    <source>
        <strain evidence="3">DSM 45789</strain>
    </source>
</reference>
<organism evidence="2 3">
    <name type="scientific">Marininema halotolerans</name>
    <dbReference type="NCBI Taxonomy" id="1155944"/>
    <lineage>
        <taxon>Bacteria</taxon>
        <taxon>Bacillati</taxon>
        <taxon>Bacillota</taxon>
        <taxon>Bacilli</taxon>
        <taxon>Bacillales</taxon>
        <taxon>Thermoactinomycetaceae</taxon>
        <taxon>Marininema</taxon>
    </lineage>
</organism>
<feature type="transmembrane region" description="Helical" evidence="1">
    <location>
        <begin position="9"/>
        <end position="28"/>
    </location>
</feature>
<evidence type="ECO:0000313" key="3">
    <source>
        <dbReference type="Proteomes" id="UP000198660"/>
    </source>
</evidence>
<dbReference type="EMBL" id="FPAA01000002">
    <property type="protein sequence ID" value="SFS42025.1"/>
    <property type="molecule type" value="Genomic_DNA"/>
</dbReference>